<keyword evidence="2" id="KW-0436">Ligase</keyword>
<dbReference type="GO" id="GO:0008270">
    <property type="term" value="F:zinc ion binding"/>
    <property type="evidence" value="ECO:0007669"/>
    <property type="project" value="UniProtKB-UniRule"/>
</dbReference>
<comment type="catalytic activity">
    <reaction evidence="2">
        <text>beta-D-GlcNAc-(1-&gt;4)-Mur2Ac(oyl-L-Ala-gamma-D-Glu-L-Lys-D-Ala-D-Ala)-di-trans,octa-cis-undecaprenyl diphosphate + ATP = beta-D-GlcNAc-(1-&gt;4)-Mur2Ac(oyl-L-Ala-gamma-D-O-P-Glu-L-Lys-D-Ala-D-Ala)-di-trans,octa-cis-undecaprenyl diphosphate + ADP</text>
        <dbReference type="Rhea" id="RHEA:59488"/>
        <dbReference type="ChEBI" id="CHEBI:30616"/>
        <dbReference type="ChEBI" id="CHEBI:60033"/>
        <dbReference type="ChEBI" id="CHEBI:143132"/>
        <dbReference type="ChEBI" id="CHEBI:456216"/>
    </reaction>
</comment>
<dbReference type="EC" id="6.3.5.13" evidence="2"/>
<feature type="binding site" evidence="2">
    <location>
        <position position="231"/>
    </location>
    <ligand>
        <name>Zn(2+)</name>
        <dbReference type="ChEBI" id="CHEBI:29105"/>
    </ligand>
</feature>
<accession>A0A132P494</accession>
<keyword evidence="2" id="KW-0067">ATP-binding</keyword>
<name>A0A132P494_ENTFC</name>
<dbReference type="RefSeq" id="WP_002317822.1">
    <property type="nucleotide sequence ID" value="NZ_CAMRQU010000014.1"/>
</dbReference>
<comment type="pathway">
    <text evidence="1 2">Cell wall biogenesis; peptidoglycan biosynthesis.</text>
</comment>
<dbReference type="SUPFAM" id="SSF53623">
    <property type="entry name" value="MurD-like peptide ligases, catalytic domain"/>
    <property type="match status" value="1"/>
</dbReference>
<keyword evidence="2" id="KW-0479">Metal-binding</keyword>
<evidence type="ECO:0000256" key="2">
    <source>
        <dbReference type="HAMAP-Rule" id="MF_02214"/>
    </source>
</evidence>
<dbReference type="GO" id="GO:0005524">
    <property type="term" value="F:ATP binding"/>
    <property type="evidence" value="ECO:0007669"/>
    <property type="project" value="UniProtKB-UniRule"/>
</dbReference>
<dbReference type="Pfam" id="PF08353">
    <property type="entry name" value="MurT_C"/>
    <property type="match status" value="1"/>
</dbReference>
<evidence type="ECO:0000256" key="1">
    <source>
        <dbReference type="ARBA" id="ARBA00004752"/>
    </source>
</evidence>
<dbReference type="AlphaFoldDB" id="A0A132P494"/>
<dbReference type="GO" id="GO:0140282">
    <property type="term" value="F:carbon-nitrogen ligase activity on lipid II"/>
    <property type="evidence" value="ECO:0007669"/>
    <property type="project" value="UniProtKB-UniRule"/>
</dbReference>
<comment type="catalytic activity">
    <reaction evidence="2">
        <text>beta-D-GlcNAc-(1-&gt;4)-Mur2Ac(oyl-L-Ala-gamma-D-Glu-L-Lys-D-Ala-D-Ala)-di-trans,octa-cis-undecaprenyl diphosphate + L-glutamine + ATP + H2O = beta-D-GlcNAc-(1-&gt;4)-Mur2Ac(oyl-L-Ala-D-isoglutaminyl-L-Lys-D-Ala-D-Ala)-di-trans,octa-cis-undecaprenyl diphosphate + L-glutamate + ADP + phosphate + H(+)</text>
        <dbReference type="Rhea" id="RHEA:57928"/>
        <dbReference type="ChEBI" id="CHEBI:15377"/>
        <dbReference type="ChEBI" id="CHEBI:15378"/>
        <dbReference type="ChEBI" id="CHEBI:29985"/>
        <dbReference type="ChEBI" id="CHEBI:30616"/>
        <dbReference type="ChEBI" id="CHEBI:43474"/>
        <dbReference type="ChEBI" id="CHEBI:58359"/>
        <dbReference type="ChEBI" id="CHEBI:60033"/>
        <dbReference type="ChEBI" id="CHEBI:62233"/>
        <dbReference type="ChEBI" id="CHEBI:456216"/>
        <dbReference type="EC" id="6.3.5.13"/>
    </reaction>
</comment>
<feature type="active site" evidence="2">
    <location>
        <position position="356"/>
    </location>
</feature>
<dbReference type="GO" id="GO:0008360">
    <property type="term" value="P:regulation of cell shape"/>
    <property type="evidence" value="ECO:0007669"/>
    <property type="project" value="UniProtKB-KW"/>
</dbReference>
<organism evidence="5 6">
    <name type="scientific">Enterococcus faecium</name>
    <name type="common">Streptococcus faecium</name>
    <dbReference type="NCBI Taxonomy" id="1352"/>
    <lineage>
        <taxon>Bacteria</taxon>
        <taxon>Bacillati</taxon>
        <taxon>Bacillota</taxon>
        <taxon>Bacilli</taxon>
        <taxon>Lactobacillales</taxon>
        <taxon>Enterococcaceae</taxon>
        <taxon>Enterococcus</taxon>
    </lineage>
</organism>
<comment type="subunit">
    <text evidence="2">Forms a heterodimer with GatD.</text>
</comment>
<dbReference type="Gene3D" id="3.40.1190.10">
    <property type="entry name" value="Mur-like, catalytic domain"/>
    <property type="match status" value="1"/>
</dbReference>
<evidence type="ECO:0000313" key="5">
    <source>
        <dbReference type="EMBL" id="KWX17125.1"/>
    </source>
</evidence>
<feature type="domain" description="Lipid II isoglutaminyl synthase (glutamine-hydrolyzing) subunit MurT C-terminal" evidence="4">
    <location>
        <begin position="320"/>
        <end position="429"/>
    </location>
</feature>
<reference evidence="5 6" key="1">
    <citation type="submission" date="2016-01" db="EMBL/GenBank/DDBJ databases">
        <title>Molecular Mechanisms for transfer of large genomic segments between Enterococcus faecium strains.</title>
        <authorList>
            <person name="Garcia-Solache M.A."/>
            <person name="Lebreton F."/>
            <person name="Mclaughlin R.E."/>
            <person name="Whiteaker J.D."/>
            <person name="Gilmore M.S."/>
            <person name="Rice L.B."/>
        </authorList>
    </citation>
    <scope>NUCLEOTIDE SEQUENCE [LARGE SCALE GENOMIC DNA]</scope>
    <source>
        <strain evidence="5 6">D344RRF x C68</strain>
    </source>
</reference>
<protein>
    <recommendedName>
        <fullName evidence="2">Lipid II isoglutaminyl synthase (glutamine-hydrolyzing) subunit MurT</fullName>
        <ecNumber evidence="2">6.3.5.13</ecNumber>
    </recommendedName>
</protein>
<dbReference type="InterPro" id="IPR013564">
    <property type="entry name" value="MurT_C"/>
</dbReference>
<comment type="caution">
    <text evidence="5">The sequence shown here is derived from an EMBL/GenBank/DDBJ whole genome shotgun (WGS) entry which is preliminary data.</text>
</comment>
<sequence>MGIRSHFAIAVGKTSQWALKTFFKGGSSLPGKLALKVDPHILDSLAKDYQVVVVTGTNGKTLTTALTVNILRQQFDEVLTNPTGANMVQGIVSTFLQAKPKKGQKKFAVLEIDEASLSKVTEYMKPELFLFTNIFRDQMDRYGEIYTTYKMIIDGAAKSPNATIISNGDSPIFNSIETVNPRKYYGFDHEEDREQMAHYNTDGVLCPNCHHILHYKMITYANLGKYYCPNCDFKRPELDYRLTDMVRMDNVSADFVIDGHEYGIEVGGMYNVYNALAATAVAEYFNVDPDKIKQGLGYDEKVFGRQEVININGKKCTLVLVKNPVGINQVIDMIGLAPYPFSLVALLNANYADGIDVSWIWDGNFENFADMDIPAVISGGDRHTDMTLRLKVAGIPENKLTETKELPEVIEKIKELPTEHVYILATYTAVLQLRKELAAQGFIKGGMNRG</sequence>
<gene>
    <name evidence="2" type="primary">murT</name>
    <name evidence="5" type="ORF">AWT83_00860</name>
</gene>
<evidence type="ECO:0000259" key="3">
    <source>
        <dbReference type="Pfam" id="PF08245"/>
    </source>
</evidence>
<keyword evidence="2" id="KW-0547">Nucleotide-binding</keyword>
<dbReference type="InterPro" id="IPR013221">
    <property type="entry name" value="Mur_ligase_cen"/>
</dbReference>
<keyword evidence="2" id="KW-0133">Cell shape</keyword>
<dbReference type="PANTHER" id="PTHR23135">
    <property type="entry name" value="MUR LIGASE FAMILY MEMBER"/>
    <property type="match status" value="1"/>
</dbReference>
<dbReference type="GO" id="GO:0016881">
    <property type="term" value="F:acid-amino acid ligase activity"/>
    <property type="evidence" value="ECO:0007669"/>
    <property type="project" value="InterPro"/>
</dbReference>
<comment type="similarity">
    <text evidence="2">Belongs to the MurCDEF family. MurT subfamily.</text>
</comment>
<comment type="catalytic activity">
    <reaction evidence="2">
        <text>beta-D-GlcNAc-(1-&gt;4)-Mur2Ac(oyl-L-Ala-gamma-D-O-P-Glu-L-Lys-D-Ala-D-Ala)-di-trans,octa-cis-undecaprenyl diphosphate + NH4(+) = beta-D-GlcNAc-(1-&gt;4)-Mur2Ac(oyl-L-Ala-D-isoglutaminyl-L-Lys-D-Ala-D-Ala)-di-trans,octa-cis-undecaprenyl diphosphate + phosphate + H(+)</text>
        <dbReference type="Rhea" id="RHEA:57932"/>
        <dbReference type="ChEBI" id="CHEBI:15378"/>
        <dbReference type="ChEBI" id="CHEBI:28938"/>
        <dbReference type="ChEBI" id="CHEBI:43474"/>
        <dbReference type="ChEBI" id="CHEBI:62233"/>
        <dbReference type="ChEBI" id="CHEBI:143132"/>
    </reaction>
</comment>
<dbReference type="PANTHER" id="PTHR23135:SF7">
    <property type="entry name" value="LIPID II ISOGLUTAMINYL SYNTHASE (GLUTAMINE-HYDROLYZING) SUBUNIT MURT"/>
    <property type="match status" value="1"/>
</dbReference>
<keyword evidence="2" id="KW-0573">Peptidoglycan synthesis</keyword>
<comment type="function">
    <text evidence="2">The lipid II isoglutaminyl synthase complex catalyzes the formation of alpha-D-isoglutamine in the cell wall lipid II stem peptide. The MurT subunit catalyzes the ATP-dependent amidation of D-glutamate residue of lipid II, converting it to an isoglutamine residue.</text>
</comment>
<feature type="binding site" evidence="2">
    <location>
        <position position="209"/>
    </location>
    <ligand>
        <name>Zn(2+)</name>
        <dbReference type="ChEBI" id="CHEBI:29105"/>
    </ligand>
</feature>
<dbReference type="InterPro" id="IPR043703">
    <property type="entry name" value="Lipid_II_synth_MurT"/>
</dbReference>
<feature type="binding site" evidence="2">
    <location>
        <position position="228"/>
    </location>
    <ligand>
        <name>Zn(2+)</name>
        <dbReference type="ChEBI" id="CHEBI:29105"/>
    </ligand>
</feature>
<dbReference type="GO" id="GO:0071555">
    <property type="term" value="P:cell wall organization"/>
    <property type="evidence" value="ECO:0007669"/>
    <property type="project" value="UniProtKB-KW"/>
</dbReference>
<feature type="domain" description="Mur ligase central" evidence="3">
    <location>
        <begin position="54"/>
        <end position="282"/>
    </location>
</feature>
<dbReference type="EMBL" id="LRHK01000001">
    <property type="protein sequence ID" value="KWX17125.1"/>
    <property type="molecule type" value="Genomic_DNA"/>
</dbReference>
<dbReference type="InterPro" id="IPR036565">
    <property type="entry name" value="Mur-like_cat_sf"/>
</dbReference>
<dbReference type="Pfam" id="PF08245">
    <property type="entry name" value="Mur_ligase_M"/>
    <property type="match status" value="1"/>
</dbReference>
<feature type="binding site" evidence="2">
    <location>
        <position position="206"/>
    </location>
    <ligand>
        <name>Zn(2+)</name>
        <dbReference type="ChEBI" id="CHEBI:29105"/>
    </ligand>
</feature>
<keyword evidence="2" id="KW-0961">Cell wall biogenesis/degradation</keyword>
<proteinExistence type="inferred from homology"/>
<evidence type="ECO:0000313" key="6">
    <source>
        <dbReference type="Proteomes" id="UP000070452"/>
    </source>
</evidence>
<evidence type="ECO:0000259" key="4">
    <source>
        <dbReference type="Pfam" id="PF08353"/>
    </source>
</evidence>
<dbReference type="Proteomes" id="UP000070452">
    <property type="component" value="Unassembled WGS sequence"/>
</dbReference>
<dbReference type="HAMAP" id="MF_02214">
    <property type="entry name" value="Lipid_II_synth_MurT"/>
    <property type="match status" value="1"/>
</dbReference>
<keyword evidence="2" id="KW-0862">Zinc</keyword>
<dbReference type="GO" id="GO:0009252">
    <property type="term" value="P:peptidoglycan biosynthetic process"/>
    <property type="evidence" value="ECO:0007669"/>
    <property type="project" value="UniProtKB-UniRule"/>
</dbReference>
<dbReference type="UniPathway" id="UPA00219"/>